<comment type="caution">
    <text evidence="9">The sequence shown here is derived from an EMBL/GenBank/DDBJ whole genome shotgun (WGS) entry which is preliminary data.</text>
</comment>
<evidence type="ECO:0000256" key="4">
    <source>
        <dbReference type="ARBA" id="ARBA00022679"/>
    </source>
</evidence>
<dbReference type="InterPro" id="IPR010559">
    <property type="entry name" value="Sig_transdc_His_kin_internal"/>
</dbReference>
<evidence type="ECO:0000256" key="2">
    <source>
        <dbReference type="ARBA" id="ARBA00022475"/>
    </source>
</evidence>
<dbReference type="PANTHER" id="PTHR34220:SF7">
    <property type="entry name" value="SENSOR HISTIDINE KINASE YPDA"/>
    <property type="match status" value="1"/>
</dbReference>
<dbReference type="SUPFAM" id="SSF158472">
    <property type="entry name" value="HAMP domain-like"/>
    <property type="match status" value="1"/>
</dbReference>
<dbReference type="Proteomes" id="UP000256977">
    <property type="component" value="Unassembled WGS sequence"/>
</dbReference>
<dbReference type="PANTHER" id="PTHR34220">
    <property type="entry name" value="SENSOR HISTIDINE KINASE YPDA"/>
    <property type="match status" value="1"/>
</dbReference>
<dbReference type="EMBL" id="QRDZ01000016">
    <property type="protein sequence ID" value="RED75232.1"/>
    <property type="molecule type" value="Genomic_DNA"/>
</dbReference>
<accession>A0A3D9JME6</accession>
<keyword evidence="4" id="KW-0808">Transferase</keyword>
<keyword evidence="10" id="KW-1185">Reference proteome</keyword>
<organism evidence="9 10">
    <name type="scientific">Cohnella phaseoli</name>
    <dbReference type="NCBI Taxonomy" id="456490"/>
    <lineage>
        <taxon>Bacteria</taxon>
        <taxon>Bacillati</taxon>
        <taxon>Bacillota</taxon>
        <taxon>Bacilli</taxon>
        <taxon>Bacillales</taxon>
        <taxon>Paenibacillaceae</taxon>
        <taxon>Cohnella</taxon>
    </lineage>
</organism>
<evidence type="ECO:0000256" key="5">
    <source>
        <dbReference type="ARBA" id="ARBA00022777"/>
    </source>
</evidence>
<evidence type="ECO:0000256" key="6">
    <source>
        <dbReference type="ARBA" id="ARBA00023136"/>
    </source>
</evidence>
<dbReference type="GO" id="GO:0000155">
    <property type="term" value="F:phosphorelay sensor kinase activity"/>
    <property type="evidence" value="ECO:0007669"/>
    <property type="project" value="InterPro"/>
</dbReference>
<dbReference type="SMART" id="SM00304">
    <property type="entry name" value="HAMP"/>
    <property type="match status" value="1"/>
</dbReference>
<feature type="domain" description="HAMP" evidence="8">
    <location>
        <begin position="307"/>
        <end position="360"/>
    </location>
</feature>
<dbReference type="Pfam" id="PF02518">
    <property type="entry name" value="HATPase_c"/>
    <property type="match status" value="1"/>
</dbReference>
<evidence type="ECO:0000313" key="9">
    <source>
        <dbReference type="EMBL" id="RED75232.1"/>
    </source>
</evidence>
<proteinExistence type="predicted"/>
<dbReference type="InterPro" id="IPR036890">
    <property type="entry name" value="HATPase_C_sf"/>
</dbReference>
<feature type="transmembrane region" description="Helical" evidence="7">
    <location>
        <begin position="282"/>
        <end position="305"/>
    </location>
</feature>
<dbReference type="RefSeq" id="WP_116062342.1">
    <property type="nucleotide sequence ID" value="NZ_QRDZ01000016.1"/>
</dbReference>
<evidence type="ECO:0000256" key="7">
    <source>
        <dbReference type="SAM" id="Phobius"/>
    </source>
</evidence>
<dbReference type="InterPro" id="IPR003594">
    <property type="entry name" value="HATPase_dom"/>
</dbReference>
<dbReference type="InterPro" id="IPR003660">
    <property type="entry name" value="HAMP_dom"/>
</dbReference>
<evidence type="ECO:0000313" key="10">
    <source>
        <dbReference type="Proteomes" id="UP000256977"/>
    </source>
</evidence>
<keyword evidence="3" id="KW-0597">Phosphoprotein</keyword>
<keyword evidence="6 7" id="KW-0472">Membrane</keyword>
<dbReference type="Pfam" id="PF00672">
    <property type="entry name" value="HAMP"/>
    <property type="match status" value="1"/>
</dbReference>
<dbReference type="Gene3D" id="6.10.340.10">
    <property type="match status" value="1"/>
</dbReference>
<evidence type="ECO:0000259" key="8">
    <source>
        <dbReference type="PROSITE" id="PS50885"/>
    </source>
</evidence>
<feature type="transmembrane region" description="Helical" evidence="7">
    <location>
        <begin position="12"/>
        <end position="34"/>
    </location>
</feature>
<keyword evidence="7" id="KW-0812">Transmembrane</keyword>
<sequence>MIRRFASLPWSSIRVKLVLGLLSITVPLIALLLYNNNYSVRVIHNQVAMSNKALISIHMKQLDDQLSEVERHLTGLAFADFNLLTMGDWQASEDQYMMAKSGVSRLLTSDLIVYPYIDGFFVYSLPKRDMMEAYKLNIGYSELNALRQTMSEQILRLEDQPQHANSEWTVMRLNGENYIVRLLRSGELYIGAWVKSRTMLAPLSGMHTGETGAVLLVDGAGERLGGTRPLEDGGLDFTQGFQDYYLSGSHNDYLVVGETSRKGDFSLVSVSPDKQILENLPYLANAANFVIVVAIAMLLLSVWFLRKVLLLPLRKLMVGMRLIGEGNLNHQIEESPVPDEFQLVNRTFNQMITQIEELKIHVYEEQLSKQRAELKHLQLQINPHFFMNSLNILYNLAQVKRYELIQEMTMCLVHYFRYMFQSNHPLVQLKDELKHISNYLRIQEMRLPDRLRWEIQVPDYLQMTPIPPLILQTLVENTIKHAVQVDGPVVMSIEATLDTLADEPMVCLLIRDTGKGFTDEALDAIRDGKQITDENGAHIGLWNTRERLRLQFGERAWMECYNDDPQGAVVELMIPLRPDAESEEGNENVSIVDRG</sequence>
<dbReference type="CDD" id="cd06225">
    <property type="entry name" value="HAMP"/>
    <property type="match status" value="1"/>
</dbReference>
<gene>
    <name evidence="9" type="ORF">DFP98_11634</name>
</gene>
<evidence type="ECO:0000256" key="1">
    <source>
        <dbReference type="ARBA" id="ARBA00004651"/>
    </source>
</evidence>
<dbReference type="AlphaFoldDB" id="A0A3D9JME6"/>
<dbReference type="OrthoDB" id="759642at2"/>
<evidence type="ECO:0000256" key="3">
    <source>
        <dbReference type="ARBA" id="ARBA00022553"/>
    </source>
</evidence>
<dbReference type="PROSITE" id="PS50885">
    <property type="entry name" value="HAMP"/>
    <property type="match status" value="1"/>
</dbReference>
<dbReference type="GO" id="GO:0005886">
    <property type="term" value="C:plasma membrane"/>
    <property type="evidence" value="ECO:0007669"/>
    <property type="project" value="UniProtKB-SubCell"/>
</dbReference>
<comment type="subcellular location">
    <subcellularLocation>
        <location evidence="1">Cell membrane</location>
        <topology evidence="1">Multi-pass membrane protein</topology>
    </subcellularLocation>
</comment>
<keyword evidence="7" id="KW-1133">Transmembrane helix</keyword>
<dbReference type="Gene3D" id="3.30.565.10">
    <property type="entry name" value="Histidine kinase-like ATPase, C-terminal domain"/>
    <property type="match status" value="1"/>
</dbReference>
<keyword evidence="2" id="KW-1003">Cell membrane</keyword>
<dbReference type="SUPFAM" id="SSF55874">
    <property type="entry name" value="ATPase domain of HSP90 chaperone/DNA topoisomerase II/histidine kinase"/>
    <property type="match status" value="1"/>
</dbReference>
<dbReference type="InterPro" id="IPR050640">
    <property type="entry name" value="Bact_2-comp_sensor_kinase"/>
</dbReference>
<reference evidence="9 10" key="1">
    <citation type="submission" date="2018-07" db="EMBL/GenBank/DDBJ databases">
        <title>Genomic Encyclopedia of Type Strains, Phase III (KMG-III): the genomes of soil and plant-associated and newly described type strains.</title>
        <authorList>
            <person name="Whitman W."/>
        </authorList>
    </citation>
    <scope>NUCLEOTIDE SEQUENCE [LARGE SCALE GENOMIC DNA]</scope>
    <source>
        <strain evidence="9 10">CECT 7287</strain>
    </source>
</reference>
<protein>
    <submittedName>
        <fullName evidence="9">Two-component system sensor histidine kinase YesM</fullName>
    </submittedName>
</protein>
<keyword evidence="5 9" id="KW-0418">Kinase</keyword>
<name>A0A3D9JME6_9BACL</name>
<dbReference type="Pfam" id="PF06580">
    <property type="entry name" value="His_kinase"/>
    <property type="match status" value="1"/>
</dbReference>